<accession>A0A6C2UQX0</accession>
<name>A0A6C2UQX0_9BACT</name>
<dbReference type="InterPro" id="IPR000917">
    <property type="entry name" value="Sulfatase_N"/>
</dbReference>
<keyword evidence="6" id="KW-0106">Calcium</keyword>
<dbReference type="PANTHER" id="PTHR42693:SF42">
    <property type="entry name" value="ARYLSULFATASE G"/>
    <property type="match status" value="1"/>
</dbReference>
<dbReference type="Proteomes" id="UP000346198">
    <property type="component" value="Unassembled WGS sequence"/>
</dbReference>
<evidence type="ECO:0000256" key="1">
    <source>
        <dbReference type="ARBA" id="ARBA00001913"/>
    </source>
</evidence>
<feature type="domain" description="Sulfatase N-terminal" evidence="7">
    <location>
        <begin position="246"/>
        <end position="330"/>
    </location>
</feature>
<dbReference type="InterPro" id="IPR017850">
    <property type="entry name" value="Alkaline_phosphatase_core_sf"/>
</dbReference>
<evidence type="ECO:0000256" key="2">
    <source>
        <dbReference type="ARBA" id="ARBA00008779"/>
    </source>
</evidence>
<organism evidence="8 9">
    <name type="scientific">Pontiella sulfatireligans</name>
    <dbReference type="NCBI Taxonomy" id="2750658"/>
    <lineage>
        <taxon>Bacteria</taxon>
        <taxon>Pseudomonadati</taxon>
        <taxon>Kiritimatiellota</taxon>
        <taxon>Kiritimatiellia</taxon>
        <taxon>Kiritimatiellales</taxon>
        <taxon>Pontiellaceae</taxon>
        <taxon>Pontiella</taxon>
    </lineage>
</organism>
<dbReference type="GO" id="GO:0004065">
    <property type="term" value="F:arylsulfatase activity"/>
    <property type="evidence" value="ECO:0007669"/>
    <property type="project" value="TreeGrafter"/>
</dbReference>
<keyword evidence="3" id="KW-0479">Metal-binding</keyword>
<sequence>METKEGDSSRSDDPKLIYSLTRKAENFLEKQADSGEPFFLQVSHYANHLKYQALPETVEKYENERVEFKTEYHHDALWAAMNENLDESVGRILAKLEELGLKESTYVIYTADNGYENKTDAKTPAHERGFYKAYPQRAHKYTLTVVLSNLTVSQEYEVQLFFAQNYNDVNEYIIMDLGAVNEFGSLASTQHRGPDRAGIVITGSFVADASSQMFSINLDGDKGPGKGIISGYQLRAIENPSSELPPNIILIYSDDQGWNSTSTRMDPNVPGSKSDFYQTPNLDRFCAEGMRFADGYSPNNVCGPSRNSILFGVSPSKARIISLTDYSQRQYGDST</sequence>
<gene>
    <name evidence="8" type="ORF">SCARR_04797</name>
</gene>
<evidence type="ECO:0000256" key="6">
    <source>
        <dbReference type="ARBA" id="ARBA00022837"/>
    </source>
</evidence>
<protein>
    <recommendedName>
        <fullName evidence="7">Sulfatase N-terminal domain-containing protein</fullName>
    </recommendedName>
</protein>
<proteinExistence type="inferred from homology"/>
<dbReference type="SUPFAM" id="SSF53649">
    <property type="entry name" value="Alkaline phosphatase-like"/>
    <property type="match status" value="2"/>
</dbReference>
<evidence type="ECO:0000313" key="9">
    <source>
        <dbReference type="Proteomes" id="UP000346198"/>
    </source>
</evidence>
<keyword evidence="5" id="KW-0378">Hydrolase</keyword>
<dbReference type="GO" id="GO:0046872">
    <property type="term" value="F:metal ion binding"/>
    <property type="evidence" value="ECO:0007669"/>
    <property type="project" value="UniProtKB-KW"/>
</dbReference>
<dbReference type="AlphaFoldDB" id="A0A6C2UQX0"/>
<keyword evidence="9" id="KW-1185">Reference proteome</keyword>
<evidence type="ECO:0000256" key="4">
    <source>
        <dbReference type="ARBA" id="ARBA00022729"/>
    </source>
</evidence>
<evidence type="ECO:0000256" key="5">
    <source>
        <dbReference type="ARBA" id="ARBA00022801"/>
    </source>
</evidence>
<keyword evidence="4" id="KW-0732">Signal</keyword>
<comment type="cofactor">
    <cofactor evidence="1">
        <name>Ca(2+)</name>
        <dbReference type="ChEBI" id="CHEBI:29108"/>
    </cofactor>
</comment>
<comment type="similarity">
    <text evidence="2">Belongs to the sulfatase family.</text>
</comment>
<dbReference type="InterPro" id="IPR050738">
    <property type="entry name" value="Sulfatase"/>
</dbReference>
<evidence type="ECO:0000259" key="7">
    <source>
        <dbReference type="Pfam" id="PF00884"/>
    </source>
</evidence>
<evidence type="ECO:0000313" key="8">
    <source>
        <dbReference type="EMBL" id="VGO22702.1"/>
    </source>
</evidence>
<dbReference type="PANTHER" id="PTHR42693">
    <property type="entry name" value="ARYLSULFATASE FAMILY MEMBER"/>
    <property type="match status" value="1"/>
</dbReference>
<dbReference type="Gene3D" id="3.40.720.10">
    <property type="entry name" value="Alkaline Phosphatase, subunit A"/>
    <property type="match status" value="2"/>
</dbReference>
<dbReference type="Pfam" id="PF00884">
    <property type="entry name" value="Sulfatase"/>
    <property type="match status" value="2"/>
</dbReference>
<dbReference type="EMBL" id="CAAHFH010000002">
    <property type="protein sequence ID" value="VGO22702.1"/>
    <property type="molecule type" value="Genomic_DNA"/>
</dbReference>
<evidence type="ECO:0000256" key="3">
    <source>
        <dbReference type="ARBA" id="ARBA00022723"/>
    </source>
</evidence>
<feature type="domain" description="Sulfatase N-terminal" evidence="7">
    <location>
        <begin position="20"/>
        <end position="135"/>
    </location>
</feature>
<reference evidence="8 9" key="1">
    <citation type="submission" date="2019-04" db="EMBL/GenBank/DDBJ databases">
        <authorList>
            <person name="Van Vliet M D."/>
        </authorList>
    </citation>
    <scope>NUCLEOTIDE SEQUENCE [LARGE SCALE GENOMIC DNA]</scope>
    <source>
        <strain evidence="8 9">F21</strain>
    </source>
</reference>